<gene>
    <name evidence="2" type="ORF">GQS65_07935</name>
</gene>
<keyword evidence="3" id="KW-1185">Reference proteome</keyword>
<accession>A0A6B0GLR5</accession>
<keyword evidence="1" id="KW-1133">Transmembrane helix</keyword>
<sequence length="71" mass="7701">MQLLWVLVGLVSVAGGVWSARNPMQARSWASAERWQSDPDSAARDQRRTARTMGGFLVAFGVAVVVWGVLA</sequence>
<proteinExistence type="predicted"/>
<feature type="transmembrane region" description="Helical" evidence="1">
    <location>
        <begin position="53"/>
        <end position="70"/>
    </location>
</feature>
<evidence type="ECO:0000313" key="3">
    <source>
        <dbReference type="Proteomes" id="UP000451471"/>
    </source>
</evidence>
<dbReference type="RefSeq" id="WP_158204103.1">
    <property type="nucleotide sequence ID" value="NZ_WSZK01000015.1"/>
</dbReference>
<protein>
    <submittedName>
        <fullName evidence="2">Uncharacterized protein</fullName>
    </submittedName>
</protein>
<dbReference type="EMBL" id="WSZK01000015">
    <property type="protein sequence ID" value="MWG34419.1"/>
    <property type="molecule type" value="Genomic_DNA"/>
</dbReference>
<name>A0A6B0GLR5_9EURY</name>
<dbReference type="Proteomes" id="UP000451471">
    <property type="component" value="Unassembled WGS sequence"/>
</dbReference>
<organism evidence="2 3">
    <name type="scientific">Halomarina oriensis</name>
    <dbReference type="NCBI Taxonomy" id="671145"/>
    <lineage>
        <taxon>Archaea</taxon>
        <taxon>Methanobacteriati</taxon>
        <taxon>Methanobacteriota</taxon>
        <taxon>Stenosarchaea group</taxon>
        <taxon>Halobacteria</taxon>
        <taxon>Halobacteriales</taxon>
        <taxon>Natronomonadaceae</taxon>
        <taxon>Halomarina</taxon>
    </lineage>
</organism>
<evidence type="ECO:0000256" key="1">
    <source>
        <dbReference type="SAM" id="Phobius"/>
    </source>
</evidence>
<evidence type="ECO:0000313" key="2">
    <source>
        <dbReference type="EMBL" id="MWG34419.1"/>
    </source>
</evidence>
<dbReference type="AlphaFoldDB" id="A0A6B0GLR5"/>
<keyword evidence="1" id="KW-0812">Transmembrane</keyword>
<reference evidence="2 3" key="1">
    <citation type="submission" date="2019-12" db="EMBL/GenBank/DDBJ databases">
        <title>Halocatena pleomorpha gen. nov. sp. nov., an extremely halophilic archaeon of family Halobacteriaceae isolated from saltpan soil.</title>
        <authorList>
            <person name="Pal Y."/>
            <person name="Verma A."/>
            <person name="Krishnamurthi S."/>
            <person name="Kumar P."/>
        </authorList>
    </citation>
    <scope>NUCLEOTIDE SEQUENCE [LARGE SCALE GENOMIC DNA]</scope>
    <source>
        <strain evidence="2 3">JCM 16495</strain>
    </source>
</reference>
<keyword evidence="1" id="KW-0472">Membrane</keyword>
<comment type="caution">
    <text evidence="2">The sequence shown here is derived from an EMBL/GenBank/DDBJ whole genome shotgun (WGS) entry which is preliminary data.</text>
</comment>